<protein>
    <recommendedName>
        <fullName evidence="3">YbjN domain-containing protein</fullName>
    </recommendedName>
</protein>
<evidence type="ECO:0008006" key="3">
    <source>
        <dbReference type="Google" id="ProtNLM"/>
    </source>
</evidence>
<dbReference type="RefSeq" id="WP_071021565.1">
    <property type="nucleotide sequence ID" value="NZ_CP017755.1"/>
</dbReference>
<keyword evidence="2" id="KW-1185">Reference proteome</keyword>
<dbReference type="InterPro" id="IPR019660">
    <property type="entry name" value="Put_sensory_transdc_reg_YbjN"/>
</dbReference>
<sequence length="192" mass="20414">MNDLNQDLSAEGAASGTHDKAAEASGAIHRFVTAEQVADAIRAAGCAVTLLQEDGVTRLHSASHGIGYQVHWGNTLGPDQYLDFTLSCPLRVQGGPLPDGLVDEWHRTRRLARLATHGDFLVLEMDVVVTGGVHLDYLSVAIRLWIQMMGQFFLHLRNFRADGAGSAGGAEGVLPENAALEPAPAGAEPVLQ</sequence>
<organism evidence="1 2">
    <name type="scientific">Cupriavidus malaysiensis</name>
    <dbReference type="NCBI Taxonomy" id="367825"/>
    <lineage>
        <taxon>Bacteria</taxon>
        <taxon>Pseudomonadati</taxon>
        <taxon>Pseudomonadota</taxon>
        <taxon>Betaproteobacteria</taxon>
        <taxon>Burkholderiales</taxon>
        <taxon>Burkholderiaceae</taxon>
        <taxon>Cupriavidus</taxon>
    </lineage>
</organism>
<evidence type="ECO:0000313" key="1">
    <source>
        <dbReference type="EMBL" id="AOZ08938.1"/>
    </source>
</evidence>
<evidence type="ECO:0000313" key="2">
    <source>
        <dbReference type="Proteomes" id="UP000177515"/>
    </source>
</evidence>
<gene>
    <name evidence="1" type="ORF">BKK80_24000</name>
</gene>
<name>A0ABM7DMI4_9BURK</name>
<accession>A0ABM7DMI4</accession>
<dbReference type="EMBL" id="CP017755">
    <property type="protein sequence ID" value="AOZ08938.1"/>
    <property type="molecule type" value="Genomic_DNA"/>
</dbReference>
<dbReference type="Proteomes" id="UP000177515">
    <property type="component" value="Chromosome 2"/>
</dbReference>
<proteinExistence type="predicted"/>
<reference evidence="1 2" key="1">
    <citation type="submission" date="2016-10" db="EMBL/GenBank/DDBJ databases">
        <title>Complete genome sequences of three Cupriavidus strains isolated from various Malaysian environments.</title>
        <authorList>
            <person name="Abdullah A.A.-A."/>
            <person name="Shafie N.A.H."/>
            <person name="Lau N.S."/>
        </authorList>
    </citation>
    <scope>NUCLEOTIDE SEQUENCE [LARGE SCALE GENOMIC DNA]</scope>
    <source>
        <strain evidence="1 2">USMAA1020</strain>
    </source>
</reference>
<dbReference type="Pfam" id="PF10722">
    <property type="entry name" value="YbjN"/>
    <property type="match status" value="1"/>
</dbReference>